<evidence type="ECO:0000313" key="3">
    <source>
        <dbReference type="Proteomes" id="UP001168098"/>
    </source>
</evidence>
<feature type="domain" description="Tr-type G" evidence="1">
    <location>
        <begin position="18"/>
        <end position="40"/>
    </location>
</feature>
<evidence type="ECO:0000313" key="2">
    <source>
        <dbReference type="EMBL" id="KAJ9688529.1"/>
    </source>
</evidence>
<organism evidence="2 3">
    <name type="scientific">Vitis rotundifolia</name>
    <name type="common">Muscadine grape</name>
    <dbReference type="NCBI Taxonomy" id="103349"/>
    <lineage>
        <taxon>Eukaryota</taxon>
        <taxon>Viridiplantae</taxon>
        <taxon>Streptophyta</taxon>
        <taxon>Embryophyta</taxon>
        <taxon>Tracheophyta</taxon>
        <taxon>Spermatophyta</taxon>
        <taxon>Magnoliopsida</taxon>
        <taxon>eudicotyledons</taxon>
        <taxon>Gunneridae</taxon>
        <taxon>Pentapetalae</taxon>
        <taxon>rosids</taxon>
        <taxon>Vitales</taxon>
        <taxon>Vitaceae</taxon>
        <taxon>Viteae</taxon>
        <taxon>Vitis</taxon>
    </lineage>
</organism>
<comment type="caution">
    <text evidence="2">The sequence shown here is derived from an EMBL/GenBank/DDBJ whole genome shotgun (WGS) entry which is preliminary data.</text>
</comment>
<protein>
    <recommendedName>
        <fullName evidence="1">Tr-type G domain-containing protein</fullName>
    </recommendedName>
</protein>
<dbReference type="Proteomes" id="UP001168098">
    <property type="component" value="Unassembled WGS sequence"/>
</dbReference>
<dbReference type="Gene3D" id="3.40.50.300">
    <property type="entry name" value="P-loop containing nucleotide triphosphate hydrolases"/>
    <property type="match status" value="1"/>
</dbReference>
<dbReference type="AlphaFoldDB" id="A0AA38ZHR8"/>
<dbReference type="InterPro" id="IPR027417">
    <property type="entry name" value="P-loop_NTPase"/>
</dbReference>
<dbReference type="Pfam" id="PF00009">
    <property type="entry name" value="GTP_EFTU"/>
    <property type="match status" value="1"/>
</dbReference>
<sequence length="52" mass="6265">MVKSTVEELRWIMYYKHNIRNTSLITHVDHGKSTLTDFLIGYYWCYCSGGFW</sequence>
<dbReference type="EMBL" id="JARBHA010000011">
    <property type="protein sequence ID" value="KAJ9688529.1"/>
    <property type="molecule type" value="Genomic_DNA"/>
</dbReference>
<evidence type="ECO:0000259" key="1">
    <source>
        <dbReference type="Pfam" id="PF00009"/>
    </source>
</evidence>
<dbReference type="SUPFAM" id="SSF52540">
    <property type="entry name" value="P-loop containing nucleoside triphosphate hydrolases"/>
    <property type="match status" value="1"/>
</dbReference>
<dbReference type="GO" id="GO:0003924">
    <property type="term" value="F:GTPase activity"/>
    <property type="evidence" value="ECO:0007669"/>
    <property type="project" value="InterPro"/>
</dbReference>
<dbReference type="InterPro" id="IPR000795">
    <property type="entry name" value="T_Tr_GTP-bd_dom"/>
</dbReference>
<proteinExistence type="predicted"/>
<keyword evidence="3" id="KW-1185">Reference proteome</keyword>
<accession>A0AA38ZHR8</accession>
<dbReference type="GO" id="GO:0005525">
    <property type="term" value="F:GTP binding"/>
    <property type="evidence" value="ECO:0007669"/>
    <property type="project" value="InterPro"/>
</dbReference>
<name>A0AA38ZHR8_VITRO</name>
<reference evidence="2 3" key="1">
    <citation type="journal article" date="2023" name="BMC Biotechnol.">
        <title>Vitis rotundifolia cv Carlos genome sequencing.</title>
        <authorList>
            <person name="Huff M."/>
            <person name="Hulse-Kemp A."/>
            <person name="Scheffler B."/>
            <person name="Youngblood R."/>
            <person name="Simpson S."/>
            <person name="Babiker E."/>
            <person name="Staton M."/>
        </authorList>
    </citation>
    <scope>NUCLEOTIDE SEQUENCE [LARGE SCALE GENOMIC DNA]</scope>
    <source>
        <tissue evidence="2">Leaf</tissue>
    </source>
</reference>
<gene>
    <name evidence="2" type="ORF">PVL29_014274</name>
</gene>